<feature type="transmembrane region" description="Helical" evidence="1">
    <location>
        <begin position="13"/>
        <end position="33"/>
    </location>
</feature>
<evidence type="ECO:0000313" key="3">
    <source>
        <dbReference type="Proteomes" id="UP000193144"/>
    </source>
</evidence>
<sequence length="202" mass="22128">MSSSHLTISPSEIRLATASLAALALALPTLYLLRNALSPWQKTTDAEPPQLRTFRKYIASYSSLRPAALTASASQNFLHAILPLSLNLPSRTLQPFKQHSAMIFSLFSSFEMIPHPNGSGTSMHFSPSTNTAIAHCKMGGRINGESEKGKLLVKRGVLEWWTECVLFVRFDGVGESVVEVREFVDSAKAGELRLRLEGVLEG</sequence>
<comment type="caution">
    <text evidence="2">The sequence shown here is derived from an EMBL/GenBank/DDBJ whole genome shotgun (WGS) entry which is preliminary data.</text>
</comment>
<proteinExistence type="predicted"/>
<dbReference type="EMBL" id="MCFA01000074">
    <property type="protein sequence ID" value="ORY10341.1"/>
    <property type="molecule type" value="Genomic_DNA"/>
</dbReference>
<dbReference type="STRING" id="1231657.A0A1Y1ZJB2"/>
<accession>A0A1Y1ZJB2</accession>
<keyword evidence="1" id="KW-0812">Transmembrane</keyword>
<evidence type="ECO:0000256" key="1">
    <source>
        <dbReference type="SAM" id="Phobius"/>
    </source>
</evidence>
<evidence type="ECO:0000313" key="2">
    <source>
        <dbReference type="EMBL" id="ORY10341.1"/>
    </source>
</evidence>
<keyword evidence="1" id="KW-0472">Membrane</keyword>
<dbReference type="OrthoDB" id="3758478at2759"/>
<keyword evidence="3" id="KW-1185">Reference proteome</keyword>
<organism evidence="2 3">
    <name type="scientific">Clohesyomyces aquaticus</name>
    <dbReference type="NCBI Taxonomy" id="1231657"/>
    <lineage>
        <taxon>Eukaryota</taxon>
        <taxon>Fungi</taxon>
        <taxon>Dikarya</taxon>
        <taxon>Ascomycota</taxon>
        <taxon>Pezizomycotina</taxon>
        <taxon>Dothideomycetes</taxon>
        <taxon>Pleosporomycetidae</taxon>
        <taxon>Pleosporales</taxon>
        <taxon>Lindgomycetaceae</taxon>
        <taxon>Clohesyomyces</taxon>
    </lineage>
</organism>
<name>A0A1Y1ZJB2_9PLEO</name>
<keyword evidence="1" id="KW-1133">Transmembrane helix</keyword>
<protein>
    <submittedName>
        <fullName evidence="2">Uncharacterized protein</fullName>
    </submittedName>
</protein>
<reference evidence="2 3" key="1">
    <citation type="submission" date="2016-07" db="EMBL/GenBank/DDBJ databases">
        <title>Pervasive Adenine N6-methylation of Active Genes in Fungi.</title>
        <authorList>
            <consortium name="DOE Joint Genome Institute"/>
            <person name="Mondo S.J."/>
            <person name="Dannebaum R.O."/>
            <person name="Kuo R.C."/>
            <person name="Labutti K."/>
            <person name="Haridas S."/>
            <person name="Kuo A."/>
            <person name="Salamov A."/>
            <person name="Ahrendt S.R."/>
            <person name="Lipzen A."/>
            <person name="Sullivan W."/>
            <person name="Andreopoulos W.B."/>
            <person name="Clum A."/>
            <person name="Lindquist E."/>
            <person name="Daum C."/>
            <person name="Ramamoorthy G.K."/>
            <person name="Gryganskyi A."/>
            <person name="Culley D."/>
            <person name="Magnuson J.K."/>
            <person name="James T.Y."/>
            <person name="O'Malley M.A."/>
            <person name="Stajich J.E."/>
            <person name="Spatafora J.W."/>
            <person name="Visel A."/>
            <person name="Grigoriev I.V."/>
        </authorList>
    </citation>
    <scope>NUCLEOTIDE SEQUENCE [LARGE SCALE GENOMIC DNA]</scope>
    <source>
        <strain evidence="2 3">CBS 115471</strain>
    </source>
</reference>
<dbReference type="Proteomes" id="UP000193144">
    <property type="component" value="Unassembled WGS sequence"/>
</dbReference>
<dbReference type="AlphaFoldDB" id="A0A1Y1ZJB2"/>
<gene>
    <name evidence="2" type="ORF">BCR34DRAFT_588680</name>
</gene>